<dbReference type="InterPro" id="IPR029032">
    <property type="entry name" value="AhpD-like"/>
</dbReference>
<protein>
    <recommendedName>
        <fullName evidence="1">Carboxymuconolactone decarboxylase-like domain-containing protein</fullName>
    </recommendedName>
</protein>
<evidence type="ECO:0000313" key="2">
    <source>
        <dbReference type="EMBL" id="QDC26667.1"/>
    </source>
</evidence>
<dbReference type="AlphaFoldDB" id="A0A552WXX9"/>
<dbReference type="Proteomes" id="UP000318693">
    <property type="component" value="Unassembled WGS sequence"/>
</dbReference>
<keyword evidence="5" id="KW-1185">Reference proteome</keyword>
<accession>A0A552WXX9</accession>
<proteinExistence type="predicted"/>
<evidence type="ECO:0000259" key="1">
    <source>
        <dbReference type="Pfam" id="PF02627"/>
    </source>
</evidence>
<dbReference type="SUPFAM" id="SSF69118">
    <property type="entry name" value="AhpD-like"/>
    <property type="match status" value="1"/>
</dbReference>
<feature type="domain" description="Carboxymuconolactone decarboxylase-like" evidence="1">
    <location>
        <begin position="32"/>
        <end position="102"/>
    </location>
</feature>
<evidence type="ECO:0000313" key="3">
    <source>
        <dbReference type="EMBL" id="TRW47459.1"/>
    </source>
</evidence>
<reference evidence="3 5" key="2">
    <citation type="submission" date="2019-07" db="EMBL/GenBank/DDBJ databases">
        <title>Georgenia wutianyii sp. nov. and Georgenia *** sp. nov. isolated from plateau pika (Ochotona curzoniae) in the Qinghai-Tibet plateau of China.</title>
        <authorList>
            <person name="Tian Z."/>
        </authorList>
    </citation>
    <scope>NUCLEOTIDE SEQUENCE [LARGE SCALE GENOMIC DNA]</scope>
    <source>
        <strain evidence="3 5">Z446</strain>
    </source>
</reference>
<sequence>MGRALDHIEILRRLAINDEHILDELRCAAGDEGDTSQPDRALDPRTLALVRLAALAAVGGAISSYGSQADAAVDAGASAAEMVDVLVGVVPVVGIPCVVAAAPKLALALGYDSDEALDQFR</sequence>
<evidence type="ECO:0000313" key="5">
    <source>
        <dbReference type="Proteomes" id="UP000318693"/>
    </source>
</evidence>
<reference evidence="2 4" key="1">
    <citation type="submission" date="2019-05" db="EMBL/GenBank/DDBJ databases">
        <title>Georgenia *** sp. nov., and Georgenia *** sp. nov., isolated from the intestinal contents of plateau pika (Ochotona curzoniae) in the Qinghai-Tibet plateau of China.</title>
        <authorList>
            <person name="Tian Z."/>
        </authorList>
    </citation>
    <scope>NUCLEOTIDE SEQUENCE [LARGE SCALE GENOMIC DNA]</scope>
    <source>
        <strain evidence="2 4">Z443</strain>
    </source>
</reference>
<dbReference type="KEGG" id="gyu:FE374_10425"/>
<organism evidence="3 5">
    <name type="scientific">Georgenia yuyongxinii</name>
    <dbReference type="NCBI Taxonomy" id="2589797"/>
    <lineage>
        <taxon>Bacteria</taxon>
        <taxon>Bacillati</taxon>
        <taxon>Actinomycetota</taxon>
        <taxon>Actinomycetes</taxon>
        <taxon>Micrococcales</taxon>
        <taxon>Bogoriellaceae</taxon>
        <taxon>Georgenia</taxon>
    </lineage>
</organism>
<dbReference type="EMBL" id="VJXR01000002">
    <property type="protein sequence ID" value="TRW47459.1"/>
    <property type="molecule type" value="Genomic_DNA"/>
</dbReference>
<accession>A0A5B8C972</accession>
<evidence type="ECO:0000313" key="4">
    <source>
        <dbReference type="Proteomes" id="UP000314616"/>
    </source>
</evidence>
<gene>
    <name evidence="2" type="ORF">FE374_10425</name>
    <name evidence="3" type="ORF">FJ693_01280</name>
</gene>
<dbReference type="GO" id="GO:0051920">
    <property type="term" value="F:peroxiredoxin activity"/>
    <property type="evidence" value="ECO:0007669"/>
    <property type="project" value="InterPro"/>
</dbReference>
<name>A0A552WXX9_9MICO</name>
<dbReference type="Proteomes" id="UP000314616">
    <property type="component" value="Chromosome"/>
</dbReference>
<dbReference type="InterPro" id="IPR003779">
    <property type="entry name" value="CMD-like"/>
</dbReference>
<dbReference type="Pfam" id="PF02627">
    <property type="entry name" value="CMD"/>
    <property type="match status" value="1"/>
</dbReference>
<dbReference type="Gene3D" id="1.20.1290.10">
    <property type="entry name" value="AhpD-like"/>
    <property type="match status" value="1"/>
</dbReference>
<dbReference type="EMBL" id="CP040915">
    <property type="protein sequence ID" value="QDC26667.1"/>
    <property type="molecule type" value="Genomic_DNA"/>
</dbReference>